<dbReference type="Proteomes" id="UP000183257">
    <property type="component" value="Unassembled WGS sequence"/>
</dbReference>
<organism evidence="2 3">
    <name type="scientific">Cellulophaga fucicola</name>
    <dbReference type="NCBI Taxonomy" id="76595"/>
    <lineage>
        <taxon>Bacteria</taxon>
        <taxon>Pseudomonadati</taxon>
        <taxon>Bacteroidota</taxon>
        <taxon>Flavobacteriia</taxon>
        <taxon>Flavobacteriales</taxon>
        <taxon>Flavobacteriaceae</taxon>
        <taxon>Cellulophaga</taxon>
    </lineage>
</organism>
<proteinExistence type="predicted"/>
<feature type="chain" id="PRO_5012769358" evidence="1">
    <location>
        <begin position="20"/>
        <end position="306"/>
    </location>
</feature>
<dbReference type="EMBL" id="FPIY01000009">
    <property type="protein sequence ID" value="SFW68381.1"/>
    <property type="molecule type" value="Genomic_DNA"/>
</dbReference>
<evidence type="ECO:0000256" key="1">
    <source>
        <dbReference type="SAM" id="SignalP"/>
    </source>
</evidence>
<sequence length="306" mass="33091">MKKQILPLMLLAPLLNCFAQIDANLLLGLTSATTTEMNAITGSLEGSILYNSTEKRMYLYNASNWEKIPDITDLLPPTFTEGSILFANTSGAPDEDNNQIFWDSTNNRLGIGTNTPTNKVQVTGAIRSAGLLNSDGNQGEPSFRFNGDTDTGMYRTATNELNFSVGNKEAIRIDKYSSTNSQVLISERLGIGFDLPEDAAYTGVDANSTLDVKGSVSTAIDVTTGDLTLDDTHHTIILGGAHNITLPDASTCKGRIYIIKNPILFGLGITANISTYKSLLGLNVSLILSQKTIWLQSDGTDWQQIQ</sequence>
<dbReference type="AlphaFoldDB" id="A0A1K1R8M2"/>
<keyword evidence="3" id="KW-1185">Reference proteome</keyword>
<reference evidence="3" key="1">
    <citation type="submission" date="2016-11" db="EMBL/GenBank/DDBJ databases">
        <authorList>
            <person name="Varghese N."/>
            <person name="Submissions S."/>
        </authorList>
    </citation>
    <scope>NUCLEOTIDE SEQUENCE [LARGE SCALE GENOMIC DNA]</scope>
    <source>
        <strain evidence="3">DSM 24786</strain>
    </source>
</reference>
<name>A0A1K1R8M2_9FLAO</name>
<accession>A0A1K1R8M2</accession>
<dbReference type="OrthoDB" id="1396884at2"/>
<evidence type="ECO:0000313" key="3">
    <source>
        <dbReference type="Proteomes" id="UP000183257"/>
    </source>
</evidence>
<dbReference type="STRING" id="76595.SAMN05660313_03389"/>
<dbReference type="RefSeq" id="WP_072305002.1">
    <property type="nucleotide sequence ID" value="NZ_FPIY01000009.1"/>
</dbReference>
<protein>
    <submittedName>
        <fullName evidence="2">Uncharacterized protein</fullName>
    </submittedName>
</protein>
<gene>
    <name evidence="2" type="ORF">SAMN05660313_03389</name>
</gene>
<evidence type="ECO:0000313" key="2">
    <source>
        <dbReference type="EMBL" id="SFW68381.1"/>
    </source>
</evidence>
<feature type="signal peptide" evidence="1">
    <location>
        <begin position="1"/>
        <end position="19"/>
    </location>
</feature>
<keyword evidence="1" id="KW-0732">Signal</keyword>